<evidence type="ECO:0000256" key="2">
    <source>
        <dbReference type="ARBA" id="ARBA00022553"/>
    </source>
</evidence>
<feature type="domain" description="Carrier" evidence="3">
    <location>
        <begin position="1"/>
        <end position="78"/>
    </location>
</feature>
<evidence type="ECO:0000256" key="1">
    <source>
        <dbReference type="ARBA" id="ARBA00022450"/>
    </source>
</evidence>
<evidence type="ECO:0000313" key="5">
    <source>
        <dbReference type="Proteomes" id="UP000772618"/>
    </source>
</evidence>
<protein>
    <submittedName>
        <fullName evidence="4">Acyl carrier protein</fullName>
    </submittedName>
</protein>
<comment type="caution">
    <text evidence="4">The sequence shown here is derived from an EMBL/GenBank/DDBJ whole genome shotgun (WGS) entry which is preliminary data.</text>
</comment>
<dbReference type="PROSITE" id="PS50075">
    <property type="entry name" value="CARRIER"/>
    <property type="match status" value="1"/>
</dbReference>
<dbReference type="SMART" id="SM00823">
    <property type="entry name" value="PKS_PP"/>
    <property type="match status" value="1"/>
</dbReference>
<reference evidence="4 5" key="1">
    <citation type="submission" date="2021-05" db="EMBL/GenBank/DDBJ databases">
        <title>A Polyphasic approach of four new species of the genus Ohtaekwangia: Ohtaekwangia histidinii sp. nov., Ohtaekwangia cretensis sp. nov., Ohtaekwangia indiensis sp. nov., Ohtaekwangia reichenbachii sp. nov. from diverse environment.</title>
        <authorList>
            <person name="Octaviana S."/>
        </authorList>
    </citation>
    <scope>NUCLEOTIDE SEQUENCE [LARGE SCALE GENOMIC DNA]</scope>
    <source>
        <strain evidence="4 5">PWU20</strain>
    </source>
</reference>
<evidence type="ECO:0000259" key="3">
    <source>
        <dbReference type="PROSITE" id="PS50075"/>
    </source>
</evidence>
<dbReference type="EMBL" id="JAHESD010000054">
    <property type="protein sequence ID" value="MBT1705388.1"/>
    <property type="molecule type" value="Genomic_DNA"/>
</dbReference>
<name>A0ABS5VVC0_9BACT</name>
<keyword evidence="2" id="KW-0597">Phosphoprotein</keyword>
<dbReference type="InterPro" id="IPR020806">
    <property type="entry name" value="PKS_PP-bd"/>
</dbReference>
<dbReference type="RefSeq" id="WP_254155336.1">
    <property type="nucleotide sequence ID" value="NZ_JAHESD010000054.1"/>
</dbReference>
<accession>A0ABS5VVC0</accession>
<keyword evidence="1" id="KW-0596">Phosphopantetheine</keyword>
<keyword evidence="5" id="KW-1185">Reference proteome</keyword>
<dbReference type="InterPro" id="IPR009081">
    <property type="entry name" value="PP-bd_ACP"/>
</dbReference>
<sequence length="78" mass="8906">MEKIDIKDWLQNQIAQELGTTIEEVSCDEDFENLKLDSLALVSLSYELESQANIEISPTIFTEFNTINKLAAWINAQK</sequence>
<proteinExistence type="predicted"/>
<evidence type="ECO:0000313" key="4">
    <source>
        <dbReference type="EMBL" id="MBT1705388.1"/>
    </source>
</evidence>
<gene>
    <name evidence="4" type="ORF">KK060_19005</name>
</gene>
<organism evidence="4 5">
    <name type="scientific">Chryseosolibacter indicus</name>
    <dbReference type="NCBI Taxonomy" id="2782351"/>
    <lineage>
        <taxon>Bacteria</taxon>
        <taxon>Pseudomonadati</taxon>
        <taxon>Bacteroidota</taxon>
        <taxon>Cytophagia</taxon>
        <taxon>Cytophagales</taxon>
        <taxon>Chryseotaleaceae</taxon>
        <taxon>Chryseosolibacter</taxon>
    </lineage>
</organism>
<dbReference type="Gene3D" id="1.10.1200.10">
    <property type="entry name" value="ACP-like"/>
    <property type="match status" value="1"/>
</dbReference>
<dbReference type="SUPFAM" id="SSF47336">
    <property type="entry name" value="ACP-like"/>
    <property type="match status" value="1"/>
</dbReference>
<dbReference type="Proteomes" id="UP000772618">
    <property type="component" value="Unassembled WGS sequence"/>
</dbReference>
<dbReference type="InterPro" id="IPR036736">
    <property type="entry name" value="ACP-like_sf"/>
</dbReference>
<dbReference type="Pfam" id="PF00550">
    <property type="entry name" value="PP-binding"/>
    <property type="match status" value="1"/>
</dbReference>